<keyword evidence="8 12" id="KW-0297">G-protein coupled receptor</keyword>
<evidence type="ECO:0000256" key="3">
    <source>
        <dbReference type="ARBA" id="ARBA00022606"/>
    </source>
</evidence>
<dbReference type="InterPro" id="IPR017452">
    <property type="entry name" value="GPCR_Rhodpsn_7TM"/>
</dbReference>
<dbReference type="GO" id="GO:0016020">
    <property type="term" value="C:membrane"/>
    <property type="evidence" value="ECO:0007669"/>
    <property type="project" value="UniProtKB-SubCell"/>
</dbReference>
<keyword evidence="4 12" id="KW-0812">Transmembrane</keyword>
<keyword evidence="7" id="KW-0157">Chromophore</keyword>
<keyword evidence="10 12" id="KW-0675">Receptor</keyword>
<evidence type="ECO:0000313" key="15">
    <source>
        <dbReference type="EMBL" id="CAL5136710.1"/>
    </source>
</evidence>
<dbReference type="AlphaFoldDB" id="A0AAV2TK22"/>
<dbReference type="GO" id="GO:0004930">
    <property type="term" value="F:G protein-coupled receptor activity"/>
    <property type="evidence" value="ECO:0007669"/>
    <property type="project" value="UniProtKB-KW"/>
</dbReference>
<comment type="similarity">
    <text evidence="12">Belongs to the G-protein coupled receptor 1 family.</text>
</comment>
<feature type="transmembrane region" description="Helical" evidence="13">
    <location>
        <begin position="80"/>
        <end position="98"/>
    </location>
</feature>
<evidence type="ECO:0000256" key="10">
    <source>
        <dbReference type="ARBA" id="ARBA00023170"/>
    </source>
</evidence>
<feature type="transmembrane region" description="Helical" evidence="13">
    <location>
        <begin position="118"/>
        <end position="139"/>
    </location>
</feature>
<dbReference type="Pfam" id="PF00001">
    <property type="entry name" value="7tm_1"/>
    <property type="match status" value="1"/>
</dbReference>
<dbReference type="GO" id="GO:0007602">
    <property type="term" value="P:phototransduction"/>
    <property type="evidence" value="ECO:0007669"/>
    <property type="project" value="UniProtKB-KW"/>
</dbReference>
<evidence type="ECO:0000256" key="8">
    <source>
        <dbReference type="ARBA" id="ARBA00023040"/>
    </source>
</evidence>
<dbReference type="GO" id="GO:0009881">
    <property type="term" value="F:photoreceptor activity"/>
    <property type="evidence" value="ECO:0007669"/>
    <property type="project" value="UniProtKB-KW"/>
</dbReference>
<sequence length="408" mass="46122">MNCKLNDDQPPTIFCLLDLHPEMHNLILPHWYNFTIPDPLHNYLAGIFIGLIGVLGVAENLLVITIFFTGKSLRKPSNLFVINLAISDCGFSLINGFPLKSIAAFRQHWPWGQSACTLYGFCSGLFGFGSLSTMAVMSLERYCTIVRGGGRELCSTYGYAIRIILTIWIWSFLWSALPLFGIGRYVLEGYQTSCTFDYLSNDLQNWIFNAGLFVCGFLFPVMMIVFCYTKILLFIRNTKDELMKVTRGKSKKGQPRYTSDKRRADLEATKSVAILILLFLMAWTPYATVSALSIVGHREHLTPIITELPCMFAKTAAVYDPIVYAIKFPKFRKELSIRYRIFRFCAPKTRMRQNPTVVEKIRFERSPSSCYSADAEEGDCYKMSVRGVNPPSLSGISGCLPVSTDSEQ</sequence>
<evidence type="ECO:0000313" key="16">
    <source>
        <dbReference type="Proteomes" id="UP001497525"/>
    </source>
</evidence>
<feature type="transmembrane region" description="Helical" evidence="13">
    <location>
        <begin position="206"/>
        <end position="235"/>
    </location>
</feature>
<dbReference type="Gene3D" id="1.20.1070.10">
    <property type="entry name" value="Rhodopsin 7-helix transmembrane proteins"/>
    <property type="match status" value="1"/>
</dbReference>
<feature type="transmembrane region" description="Helical" evidence="13">
    <location>
        <begin position="272"/>
        <end position="295"/>
    </location>
</feature>
<evidence type="ECO:0000256" key="12">
    <source>
        <dbReference type="RuleBase" id="RU000688"/>
    </source>
</evidence>
<dbReference type="Proteomes" id="UP001497525">
    <property type="component" value="Unassembled WGS sequence"/>
</dbReference>
<comment type="subcellular location">
    <subcellularLocation>
        <location evidence="1">Membrane</location>
        <topology evidence="1">Multi-pass membrane protein</topology>
    </subcellularLocation>
</comment>
<dbReference type="EMBL" id="CAXLJL010000345">
    <property type="protein sequence ID" value="CAL5136710.1"/>
    <property type="molecule type" value="Genomic_DNA"/>
</dbReference>
<comment type="caution">
    <text evidence="15">The sequence shown here is derived from an EMBL/GenBank/DDBJ whole genome shotgun (WGS) entry which is preliminary data.</text>
</comment>
<dbReference type="PANTHER" id="PTHR24240">
    <property type="entry name" value="OPSIN"/>
    <property type="match status" value="1"/>
</dbReference>
<dbReference type="InterPro" id="IPR027430">
    <property type="entry name" value="Retinal_BS"/>
</dbReference>
<keyword evidence="9 13" id="KW-0472">Membrane</keyword>
<dbReference type="InterPro" id="IPR050125">
    <property type="entry name" value="GPCR_opsins"/>
</dbReference>
<evidence type="ECO:0000256" key="1">
    <source>
        <dbReference type="ARBA" id="ARBA00004141"/>
    </source>
</evidence>
<dbReference type="PRINTS" id="PR00237">
    <property type="entry name" value="GPCRRHODOPSN"/>
</dbReference>
<evidence type="ECO:0000256" key="2">
    <source>
        <dbReference type="ARBA" id="ARBA00022543"/>
    </source>
</evidence>
<name>A0AAV2TK22_CALDB</name>
<keyword evidence="11 12" id="KW-0807">Transducer</keyword>
<keyword evidence="3" id="KW-0716">Sensory transduction</keyword>
<evidence type="ECO:0000256" key="9">
    <source>
        <dbReference type="ARBA" id="ARBA00023136"/>
    </source>
</evidence>
<dbReference type="InterPro" id="IPR000276">
    <property type="entry name" value="GPCR_Rhodpsn"/>
</dbReference>
<evidence type="ECO:0000256" key="11">
    <source>
        <dbReference type="ARBA" id="ARBA00023224"/>
    </source>
</evidence>
<dbReference type="PROSITE" id="PS50262">
    <property type="entry name" value="G_PROTEIN_RECEP_F1_2"/>
    <property type="match status" value="1"/>
</dbReference>
<evidence type="ECO:0000256" key="7">
    <source>
        <dbReference type="ARBA" id="ARBA00022991"/>
    </source>
</evidence>
<feature type="transmembrane region" description="Helical" evidence="13">
    <location>
        <begin position="159"/>
        <end position="186"/>
    </location>
</feature>
<reference evidence="15" key="1">
    <citation type="submission" date="2024-06" db="EMBL/GenBank/DDBJ databases">
        <authorList>
            <person name="Liu X."/>
            <person name="Lenzi L."/>
            <person name="Haldenby T S."/>
            <person name="Uol C."/>
        </authorList>
    </citation>
    <scope>NUCLEOTIDE SEQUENCE</scope>
</reference>
<dbReference type="PROSITE" id="PS00238">
    <property type="entry name" value="OPSIN"/>
    <property type="match status" value="1"/>
</dbReference>
<feature type="domain" description="G-protein coupled receptors family 1 profile" evidence="14">
    <location>
        <begin position="59"/>
        <end position="324"/>
    </location>
</feature>
<keyword evidence="6 13" id="KW-1133">Transmembrane helix</keyword>
<organism evidence="15 16">
    <name type="scientific">Calicophoron daubneyi</name>
    <name type="common">Rumen fluke</name>
    <name type="synonym">Paramphistomum daubneyi</name>
    <dbReference type="NCBI Taxonomy" id="300641"/>
    <lineage>
        <taxon>Eukaryota</taxon>
        <taxon>Metazoa</taxon>
        <taxon>Spiralia</taxon>
        <taxon>Lophotrochozoa</taxon>
        <taxon>Platyhelminthes</taxon>
        <taxon>Trematoda</taxon>
        <taxon>Digenea</taxon>
        <taxon>Plagiorchiida</taxon>
        <taxon>Pronocephalata</taxon>
        <taxon>Paramphistomoidea</taxon>
        <taxon>Paramphistomidae</taxon>
        <taxon>Calicophoron</taxon>
    </lineage>
</organism>
<evidence type="ECO:0000256" key="5">
    <source>
        <dbReference type="ARBA" id="ARBA00022925"/>
    </source>
</evidence>
<feature type="transmembrane region" description="Helical" evidence="13">
    <location>
        <begin position="43"/>
        <end position="68"/>
    </location>
</feature>
<evidence type="ECO:0000256" key="13">
    <source>
        <dbReference type="SAM" id="Phobius"/>
    </source>
</evidence>
<evidence type="ECO:0000259" key="14">
    <source>
        <dbReference type="PROSITE" id="PS50262"/>
    </source>
</evidence>
<evidence type="ECO:0000256" key="4">
    <source>
        <dbReference type="ARBA" id="ARBA00022692"/>
    </source>
</evidence>
<keyword evidence="2" id="KW-0600">Photoreceptor protein</keyword>
<evidence type="ECO:0000256" key="6">
    <source>
        <dbReference type="ARBA" id="ARBA00022989"/>
    </source>
</evidence>
<accession>A0AAV2TK22</accession>
<dbReference type="SUPFAM" id="SSF81321">
    <property type="entry name" value="Family A G protein-coupled receptor-like"/>
    <property type="match status" value="1"/>
</dbReference>
<protein>
    <recommendedName>
        <fullName evidence="14">G-protein coupled receptors family 1 profile domain-containing protein</fullName>
    </recommendedName>
</protein>
<proteinExistence type="inferred from homology"/>
<keyword evidence="5" id="KW-0681">Retinal protein</keyword>
<gene>
    <name evidence="15" type="ORF">CDAUBV1_LOCUS10829</name>
</gene>
<dbReference type="PROSITE" id="PS00237">
    <property type="entry name" value="G_PROTEIN_RECEP_F1_1"/>
    <property type="match status" value="1"/>
</dbReference>